<comment type="caution">
    <text evidence="2">The sequence shown here is derived from an EMBL/GenBank/DDBJ whole genome shotgun (WGS) entry which is preliminary data.</text>
</comment>
<dbReference type="GO" id="GO:0005576">
    <property type="term" value="C:extracellular region"/>
    <property type="evidence" value="ECO:0007669"/>
    <property type="project" value="InterPro"/>
</dbReference>
<dbReference type="RefSeq" id="WP_016148060.1">
    <property type="nucleotide sequence ID" value="NZ_KB976104.1"/>
</dbReference>
<dbReference type="AlphaFoldDB" id="R8VWW5"/>
<feature type="region of interest" description="Disordered" evidence="1">
    <location>
        <begin position="150"/>
        <end position="209"/>
    </location>
</feature>
<gene>
    <name evidence="2" type="ORF">HMPREF1526_01926</name>
</gene>
<dbReference type="PATRIC" id="fig|1203606.4.peg.1881"/>
<dbReference type="EMBL" id="AQOB01000006">
    <property type="protein sequence ID" value="EOQ37235.1"/>
    <property type="molecule type" value="Genomic_DNA"/>
</dbReference>
<organism evidence="2 3">
    <name type="scientific">Butyricicoccus pullicaecorum 1.2</name>
    <dbReference type="NCBI Taxonomy" id="1203606"/>
    <lineage>
        <taxon>Bacteria</taxon>
        <taxon>Bacillati</taxon>
        <taxon>Bacillota</taxon>
        <taxon>Clostridia</taxon>
        <taxon>Eubacteriales</taxon>
        <taxon>Butyricicoccaceae</taxon>
        <taxon>Butyricicoccus</taxon>
    </lineage>
</organism>
<dbReference type="HOGENOM" id="CLU_1109797_0_0_9"/>
<name>R8VWW5_9FIRM</name>
<dbReference type="eggNOG" id="ENOG5032CXP">
    <property type="taxonomic scope" value="Bacteria"/>
</dbReference>
<proteinExistence type="predicted"/>
<accession>R8VWW5</accession>
<dbReference type="Gene3D" id="2.10.10.90">
    <property type="match status" value="2"/>
</dbReference>
<sequence length="250" mass="26788">MSDKYSGLEAALRSARMTFVSEANAGDRTGTEIIACEDLLPAWTKAGPKGDGSHEVGEACTHDGQSWRCCQAHNTNNNPDIEPGKSPAQWAPYHTTDPTKAKAFIQPTGAHDAYMKGECCLWTDGKVYRSIMETANAYSPAAYPQGWEEVTAAGDPGTTPEPGTEPEPETPTEPGTEQEPGQDPETGGEETGETVPAFVQPTGAHDAYQTGDRVTYNGQIYESTIDNNVWSPDTYPQGWEVVEVEDGGAA</sequence>
<dbReference type="GO" id="GO:0030246">
    <property type="term" value="F:carbohydrate binding"/>
    <property type="evidence" value="ECO:0007669"/>
    <property type="project" value="InterPro"/>
</dbReference>
<dbReference type="GO" id="GO:0004553">
    <property type="term" value="F:hydrolase activity, hydrolyzing O-glycosyl compounds"/>
    <property type="evidence" value="ECO:0007669"/>
    <property type="project" value="InterPro"/>
</dbReference>
<dbReference type="GO" id="GO:0005975">
    <property type="term" value="P:carbohydrate metabolic process"/>
    <property type="evidence" value="ECO:0007669"/>
    <property type="project" value="InterPro"/>
</dbReference>
<keyword evidence="3" id="KW-1185">Reference proteome</keyword>
<dbReference type="Proteomes" id="UP000013981">
    <property type="component" value="Unassembled WGS sequence"/>
</dbReference>
<evidence type="ECO:0000313" key="3">
    <source>
        <dbReference type="Proteomes" id="UP000013981"/>
    </source>
</evidence>
<evidence type="ECO:0000313" key="2">
    <source>
        <dbReference type="EMBL" id="EOQ37235.1"/>
    </source>
</evidence>
<evidence type="ECO:0000256" key="1">
    <source>
        <dbReference type="SAM" id="MobiDB-lite"/>
    </source>
</evidence>
<evidence type="ECO:0008006" key="4">
    <source>
        <dbReference type="Google" id="ProtNLM"/>
    </source>
</evidence>
<feature type="compositionally biased region" description="Acidic residues" evidence="1">
    <location>
        <begin position="180"/>
        <end position="192"/>
    </location>
</feature>
<reference evidence="2 3" key="1">
    <citation type="submission" date="2013-01" db="EMBL/GenBank/DDBJ databases">
        <title>The Genome Sequence of Butyricicoccus pullicaecorum 1.2.</title>
        <authorList>
            <consortium name="The Broad Institute Genome Sequencing Platform"/>
            <person name="Earl A."/>
            <person name="Ward D."/>
            <person name="Feldgarden M."/>
            <person name="Gevers D."/>
            <person name="Van Immerseel F."/>
            <person name="Eeckhaut V."/>
            <person name="Walker B."/>
            <person name="Young S.K."/>
            <person name="Zeng Q."/>
            <person name="Gargeya S."/>
            <person name="Fitzgerald M."/>
            <person name="Haas B."/>
            <person name="Abouelleil A."/>
            <person name="Alvarado L."/>
            <person name="Arachchi H.M."/>
            <person name="Berlin A.M."/>
            <person name="Chapman S.B."/>
            <person name="Dewar J."/>
            <person name="Goldberg J."/>
            <person name="Griggs A."/>
            <person name="Gujja S."/>
            <person name="Hansen M."/>
            <person name="Howarth C."/>
            <person name="Imamovic A."/>
            <person name="Larimer J."/>
            <person name="McCowan C."/>
            <person name="Murphy C."/>
            <person name="Neiman D."/>
            <person name="Pearson M."/>
            <person name="Priest M."/>
            <person name="Roberts A."/>
            <person name="Saif S."/>
            <person name="Shea T."/>
            <person name="Sisk P."/>
            <person name="Sykes S."/>
            <person name="Wortman J."/>
            <person name="Nusbaum C."/>
            <person name="Birren B."/>
        </authorList>
    </citation>
    <scope>NUCLEOTIDE SEQUENCE [LARGE SCALE GENOMIC DNA]</scope>
    <source>
        <strain evidence="2 3">1.2</strain>
    </source>
</reference>
<protein>
    <recommendedName>
        <fullName evidence="4">Chitin-binding type-3 domain-containing protein</fullName>
    </recommendedName>
</protein>